<evidence type="ECO:0000256" key="4">
    <source>
        <dbReference type="ARBA" id="ARBA00022679"/>
    </source>
</evidence>
<comment type="pathway">
    <text evidence="6">Amino-acid biosynthesis; L-arginine biosynthesis; N(2)-acetyl-L-ornithine from L-glutamate: step 4/4.</text>
</comment>
<dbReference type="Pfam" id="PF00202">
    <property type="entry name" value="Aminotran_3"/>
    <property type="match status" value="1"/>
</dbReference>
<dbReference type="AlphaFoldDB" id="A0A1N7HGU8"/>
<dbReference type="InterPro" id="IPR050103">
    <property type="entry name" value="Class-III_PLP-dep_AT"/>
</dbReference>
<keyword evidence="6" id="KW-0963">Cytoplasm</keyword>
<keyword evidence="4 6" id="KW-0808">Transferase</keyword>
<comment type="cofactor">
    <cofactor evidence="6">
        <name>pyridoxal 5'-phosphate</name>
        <dbReference type="ChEBI" id="CHEBI:597326"/>
    </cofactor>
    <text evidence="6">Binds 1 pyridoxal phosphate per subunit.</text>
</comment>
<dbReference type="NCBIfam" id="TIGR00707">
    <property type="entry name" value="argD"/>
    <property type="match status" value="1"/>
</dbReference>
<evidence type="ECO:0000256" key="2">
    <source>
        <dbReference type="ARBA" id="ARBA00022576"/>
    </source>
</evidence>
<dbReference type="Gene3D" id="3.90.1150.10">
    <property type="entry name" value="Aspartate Aminotransferase, domain 1"/>
    <property type="match status" value="1"/>
</dbReference>
<feature type="modified residue" description="N6-(pyridoxal phosphate)lysine" evidence="6">
    <location>
        <position position="245"/>
    </location>
</feature>
<feature type="binding site" evidence="6">
    <location>
        <begin position="105"/>
        <end position="106"/>
    </location>
    <ligand>
        <name>pyridoxal 5'-phosphate</name>
        <dbReference type="ChEBI" id="CHEBI:597326"/>
    </ligand>
</feature>
<feature type="binding site" evidence="6">
    <location>
        <position position="274"/>
    </location>
    <ligand>
        <name>pyridoxal 5'-phosphate</name>
        <dbReference type="ChEBI" id="CHEBI:597326"/>
    </ligand>
</feature>
<dbReference type="InterPro" id="IPR015422">
    <property type="entry name" value="PyrdxlP-dep_Trfase_small"/>
</dbReference>
<dbReference type="NCBIfam" id="NF002325">
    <property type="entry name" value="PRK01278.1"/>
    <property type="match status" value="1"/>
</dbReference>
<keyword evidence="8" id="KW-1185">Reference proteome</keyword>
<sequence length="395" mass="40584">MTEPLARRWSESVMNTYGQPKVALVSGDGAVVRDADGKEYIDLLAGIAVNVLGHANPAVVAAVTTQLGTLGHTSNLYLSEPVVRLAEELVARFGQPGRVFFCNSGAEANEAAFKIARRTGRPEIIAAEKAFHGRTMGALALTGQPAKRTPFEPMPPGVRHVPFGDIDALRAAVSEQTAAIVLEPILGEAGVVVPPDGYLTAAREIATANGALLVLDEVQTGVGRTGNFFAHQAVGVVPDVVTLAKGLGGGLPIGACLATGPAAGLLEPGQHGTTFGGNPVCAAAALAVLRELDDRDLVARTALLGKKFATDIEELGHPLVSHVRGAGLLLGVVLTAQRAAAVEAAARDAGFLINAPAADVIRLAPPLVLTDEQADAFVGALPGILDAAHDPEVTR</sequence>
<dbReference type="CDD" id="cd00610">
    <property type="entry name" value="OAT_like"/>
    <property type="match status" value="1"/>
</dbReference>
<dbReference type="PANTHER" id="PTHR11986">
    <property type="entry name" value="AMINOTRANSFERASE CLASS III"/>
    <property type="match status" value="1"/>
</dbReference>
<dbReference type="HAMAP" id="MF_01107">
    <property type="entry name" value="ArgD_aminotrans_3"/>
    <property type="match status" value="1"/>
</dbReference>
<dbReference type="UniPathway" id="UPA00068">
    <property type="reaction ID" value="UER00109"/>
</dbReference>
<dbReference type="OrthoDB" id="9801052at2"/>
<organism evidence="7 8">
    <name type="scientific">Williamsia sterculiae</name>
    <dbReference type="NCBI Taxonomy" id="1344003"/>
    <lineage>
        <taxon>Bacteria</taxon>
        <taxon>Bacillati</taxon>
        <taxon>Actinomycetota</taxon>
        <taxon>Actinomycetes</taxon>
        <taxon>Mycobacteriales</taxon>
        <taxon>Nocardiaceae</taxon>
        <taxon>Williamsia</taxon>
    </lineage>
</organism>
<name>A0A1N7HGU8_9NOCA</name>
<evidence type="ECO:0000256" key="3">
    <source>
        <dbReference type="ARBA" id="ARBA00022605"/>
    </source>
</evidence>
<evidence type="ECO:0000313" key="7">
    <source>
        <dbReference type="EMBL" id="SIS23898.1"/>
    </source>
</evidence>
<dbReference type="PIRSF" id="PIRSF000521">
    <property type="entry name" value="Transaminase_4ab_Lys_Orn"/>
    <property type="match status" value="1"/>
</dbReference>
<accession>A0A1N7HGU8</accession>
<dbReference type="PANTHER" id="PTHR11986:SF79">
    <property type="entry name" value="ACETYLORNITHINE AMINOTRANSFERASE, MITOCHONDRIAL"/>
    <property type="match status" value="1"/>
</dbReference>
<dbReference type="InterPro" id="IPR005814">
    <property type="entry name" value="Aminotrans_3"/>
</dbReference>
<dbReference type="GO" id="GO:0005737">
    <property type="term" value="C:cytoplasm"/>
    <property type="evidence" value="ECO:0007669"/>
    <property type="project" value="UniProtKB-SubCell"/>
</dbReference>
<keyword evidence="1 6" id="KW-0055">Arginine biosynthesis</keyword>
<dbReference type="GO" id="GO:0030170">
    <property type="term" value="F:pyridoxal phosphate binding"/>
    <property type="evidence" value="ECO:0007669"/>
    <property type="project" value="InterPro"/>
</dbReference>
<evidence type="ECO:0000256" key="5">
    <source>
        <dbReference type="ARBA" id="ARBA00022898"/>
    </source>
</evidence>
<dbReference type="EMBL" id="FTNT01000018">
    <property type="protein sequence ID" value="SIS23898.1"/>
    <property type="molecule type" value="Genomic_DNA"/>
</dbReference>
<dbReference type="Gene3D" id="3.40.640.10">
    <property type="entry name" value="Type I PLP-dependent aspartate aminotransferase-like (Major domain)"/>
    <property type="match status" value="1"/>
</dbReference>
<feature type="binding site" evidence="6">
    <location>
        <position position="273"/>
    </location>
    <ligand>
        <name>N(2)-acetyl-L-ornithine</name>
        <dbReference type="ChEBI" id="CHEBI:57805"/>
    </ligand>
</feature>
<dbReference type="SUPFAM" id="SSF53383">
    <property type="entry name" value="PLP-dependent transferases"/>
    <property type="match status" value="1"/>
</dbReference>
<protein>
    <recommendedName>
        <fullName evidence="6">Acetylornithine aminotransferase</fullName>
        <shortName evidence="6">ACOAT</shortName>
        <ecNumber evidence="6">2.6.1.11</ecNumber>
    </recommendedName>
</protein>
<dbReference type="Proteomes" id="UP000186218">
    <property type="component" value="Unassembled WGS sequence"/>
</dbReference>
<dbReference type="InterPro" id="IPR015424">
    <property type="entry name" value="PyrdxlP-dep_Trfase"/>
</dbReference>
<keyword evidence="2 6" id="KW-0032">Aminotransferase</keyword>
<feature type="binding site" evidence="6">
    <location>
        <position position="131"/>
    </location>
    <ligand>
        <name>pyridoxal 5'-phosphate</name>
        <dbReference type="ChEBI" id="CHEBI:597326"/>
    </ligand>
</feature>
<evidence type="ECO:0000256" key="6">
    <source>
        <dbReference type="HAMAP-Rule" id="MF_01107"/>
    </source>
</evidence>
<evidence type="ECO:0000256" key="1">
    <source>
        <dbReference type="ARBA" id="ARBA00022571"/>
    </source>
</evidence>
<dbReference type="STRING" id="1344003.SAMN05445060_4200"/>
<comment type="similarity">
    <text evidence="6">Belongs to the class-III pyridoxal-phosphate-dependent aminotransferase family. ArgD subfamily.</text>
</comment>
<feature type="binding site" evidence="6">
    <location>
        <begin position="216"/>
        <end position="219"/>
    </location>
    <ligand>
        <name>pyridoxal 5'-phosphate</name>
        <dbReference type="ChEBI" id="CHEBI:597326"/>
    </ligand>
</feature>
<dbReference type="InterPro" id="IPR049704">
    <property type="entry name" value="Aminotrans_3_PPA_site"/>
</dbReference>
<comment type="miscellaneous">
    <text evidence="6">May also have succinyldiaminopimelate aminotransferase activity, thus carrying out the corresponding step in lysine biosynthesis.</text>
</comment>
<dbReference type="GO" id="GO:0003992">
    <property type="term" value="F:N2-acetyl-L-ornithine:2-oxoglutarate 5-aminotransferase activity"/>
    <property type="evidence" value="ECO:0007669"/>
    <property type="project" value="UniProtKB-UniRule"/>
</dbReference>
<dbReference type="InterPro" id="IPR015421">
    <property type="entry name" value="PyrdxlP-dep_Trfase_major"/>
</dbReference>
<dbReference type="InterPro" id="IPR004636">
    <property type="entry name" value="AcOrn/SuccOrn_fam"/>
</dbReference>
<evidence type="ECO:0000313" key="8">
    <source>
        <dbReference type="Proteomes" id="UP000186218"/>
    </source>
</evidence>
<dbReference type="RefSeq" id="WP_076482969.1">
    <property type="nucleotide sequence ID" value="NZ_FTNT01000018.1"/>
</dbReference>
<dbReference type="GO" id="GO:0006526">
    <property type="term" value="P:L-arginine biosynthetic process"/>
    <property type="evidence" value="ECO:0007669"/>
    <property type="project" value="UniProtKB-UniRule"/>
</dbReference>
<keyword evidence="5 6" id="KW-0663">Pyridoxal phosphate</keyword>
<dbReference type="NCBIfam" id="NF002874">
    <property type="entry name" value="PRK03244.1"/>
    <property type="match status" value="1"/>
</dbReference>
<comment type="subunit">
    <text evidence="6">Homodimer.</text>
</comment>
<reference evidence="7 8" key="1">
    <citation type="submission" date="2017-01" db="EMBL/GenBank/DDBJ databases">
        <authorList>
            <person name="Mah S.A."/>
            <person name="Swanson W.J."/>
            <person name="Moy G.W."/>
            <person name="Vacquier V.D."/>
        </authorList>
    </citation>
    <scope>NUCLEOTIDE SEQUENCE [LARGE SCALE GENOMIC DNA]</scope>
    <source>
        <strain evidence="7 8">CPCC 203464</strain>
    </source>
</reference>
<dbReference type="GO" id="GO:0042802">
    <property type="term" value="F:identical protein binding"/>
    <property type="evidence" value="ECO:0007669"/>
    <property type="project" value="TreeGrafter"/>
</dbReference>
<dbReference type="FunFam" id="3.40.640.10:FF:000004">
    <property type="entry name" value="Acetylornithine aminotransferase"/>
    <property type="match status" value="1"/>
</dbReference>
<comment type="catalytic activity">
    <reaction evidence="6">
        <text>N(2)-acetyl-L-ornithine + 2-oxoglutarate = N-acetyl-L-glutamate 5-semialdehyde + L-glutamate</text>
        <dbReference type="Rhea" id="RHEA:18049"/>
        <dbReference type="ChEBI" id="CHEBI:16810"/>
        <dbReference type="ChEBI" id="CHEBI:29123"/>
        <dbReference type="ChEBI" id="CHEBI:29985"/>
        <dbReference type="ChEBI" id="CHEBI:57805"/>
        <dbReference type="EC" id="2.6.1.11"/>
    </reaction>
</comment>
<gene>
    <name evidence="6" type="primary">argD</name>
    <name evidence="7" type="ORF">SAMN05445060_4200</name>
</gene>
<dbReference type="PROSITE" id="PS00600">
    <property type="entry name" value="AA_TRANSFER_CLASS_3"/>
    <property type="match status" value="1"/>
</dbReference>
<feature type="binding site" evidence="6">
    <location>
        <position position="134"/>
    </location>
    <ligand>
        <name>N(2)-acetyl-L-ornithine</name>
        <dbReference type="ChEBI" id="CHEBI:57805"/>
    </ligand>
</feature>
<dbReference type="EC" id="2.6.1.11" evidence="6"/>
<comment type="subcellular location">
    <subcellularLocation>
        <location evidence="6">Cytoplasm</location>
    </subcellularLocation>
</comment>
<keyword evidence="3 6" id="KW-0028">Amino-acid biosynthesis</keyword>
<proteinExistence type="inferred from homology"/>